<accession>A0ABV4F3Q6</accession>
<comment type="caution">
    <text evidence="2">The sequence shown here is derived from an EMBL/GenBank/DDBJ whole genome shotgun (WGS) entry which is preliminary data.</text>
</comment>
<keyword evidence="3" id="KW-1185">Reference proteome</keyword>
<gene>
    <name evidence="2" type="ORF">ABIF29_004884</name>
</gene>
<organism evidence="2 3">
    <name type="scientific">Bradyrhizobium elkanii</name>
    <dbReference type="NCBI Taxonomy" id="29448"/>
    <lineage>
        <taxon>Bacteria</taxon>
        <taxon>Pseudomonadati</taxon>
        <taxon>Pseudomonadota</taxon>
        <taxon>Alphaproteobacteria</taxon>
        <taxon>Hyphomicrobiales</taxon>
        <taxon>Nitrobacteraceae</taxon>
        <taxon>Bradyrhizobium</taxon>
    </lineage>
</organism>
<sequence>MVVGVSGWEVQLNPAPSGPDKSETGFRSEGGPVTTTNPTTTDTYRKIAARLTMLRPQIDLSKYFAGPNPNVRLYDEKPYIRRQLEKYGVAAATSTLDGVTFLPKDWEDLIKTLRIAKTSDGFDAFAEGKSPEKPSHWALDLSMAATIGKGFREIWRPKLSDRPLSTRDLPGRHGFGLGRGRGQWSDDYSAQFGKDPAPQDITSLHFAVAPDRVNVHIDETGFVFEGADGALTVGPNFGHHAVNELFWKSNPHLPRWAIDHIDLILPNSANDFSRFGVSVDLYQRKDLRVTVTGSCGIFGGFECSGTLSVSGTHDLLGSKPKGAR</sequence>
<name>A0ABV4F3Q6_BRAEL</name>
<proteinExistence type="predicted"/>
<protein>
    <submittedName>
        <fullName evidence="2">Uncharacterized protein</fullName>
    </submittedName>
</protein>
<dbReference type="EMBL" id="JBGBZA010000002">
    <property type="protein sequence ID" value="MEY9318085.1"/>
    <property type="molecule type" value="Genomic_DNA"/>
</dbReference>
<feature type="region of interest" description="Disordered" evidence="1">
    <location>
        <begin position="11"/>
        <end position="40"/>
    </location>
</feature>
<evidence type="ECO:0000256" key="1">
    <source>
        <dbReference type="SAM" id="MobiDB-lite"/>
    </source>
</evidence>
<dbReference type="Proteomes" id="UP001565471">
    <property type="component" value="Unassembled WGS sequence"/>
</dbReference>
<evidence type="ECO:0000313" key="3">
    <source>
        <dbReference type="Proteomes" id="UP001565471"/>
    </source>
</evidence>
<reference evidence="2 3" key="1">
    <citation type="submission" date="2024-07" db="EMBL/GenBank/DDBJ databases">
        <title>Genomic Encyclopedia of Type Strains, Phase V (KMG-V): Genome sequencing to study the core and pangenomes of soil and plant-associated prokaryotes.</title>
        <authorList>
            <person name="Whitman W."/>
        </authorList>
    </citation>
    <scope>NUCLEOTIDE SEQUENCE [LARGE SCALE GENOMIC DNA]</scope>
    <source>
        <strain evidence="2 3">USDA 415</strain>
    </source>
</reference>
<evidence type="ECO:0000313" key="2">
    <source>
        <dbReference type="EMBL" id="MEY9318085.1"/>
    </source>
</evidence>